<evidence type="ECO:0000256" key="2">
    <source>
        <dbReference type="ARBA" id="ARBA00022491"/>
    </source>
</evidence>
<dbReference type="InterPro" id="IPR001034">
    <property type="entry name" value="DeoR_HTH"/>
</dbReference>
<dbReference type="InterPro" id="IPR050313">
    <property type="entry name" value="Carb_Metab_HTH_regulators"/>
</dbReference>
<evidence type="ECO:0000256" key="4">
    <source>
        <dbReference type="ARBA" id="ARBA00023125"/>
    </source>
</evidence>
<dbReference type="PANTHER" id="PTHR30363">
    <property type="entry name" value="HTH-TYPE TRANSCRIPTIONAL REGULATOR SRLR-RELATED"/>
    <property type="match status" value="1"/>
</dbReference>
<dbReference type="Gene3D" id="1.10.10.10">
    <property type="entry name" value="Winged helix-like DNA-binding domain superfamily/Winged helix DNA-binding domain"/>
    <property type="match status" value="1"/>
</dbReference>
<reference evidence="9" key="1">
    <citation type="journal article" date="2019" name="Int. J. Syst. Evol. Microbiol.">
        <title>The Global Catalogue of Microorganisms (GCM) 10K type strain sequencing project: providing services to taxonomists for standard genome sequencing and annotation.</title>
        <authorList>
            <consortium name="The Broad Institute Genomics Platform"/>
            <consortium name="The Broad Institute Genome Sequencing Center for Infectious Disease"/>
            <person name="Wu L."/>
            <person name="Ma J."/>
        </authorList>
    </citation>
    <scope>NUCLEOTIDE SEQUENCE [LARGE SCALE GENOMIC DNA]</scope>
    <source>
        <strain evidence="9">JCM 18304</strain>
    </source>
</reference>
<sequence length="270" mass="28075">MGTEAAGQTAAHARRAHLLGMVERQGYCTISELSAALDVSEMTIRRDVQRLADEGTLRSVHGGVTVPASQSVGGPDLRARSARMPAAKRAIARAAMSLLPSHGAVALDAGTTTLEFVKALPPDIALHVVTASLLAINALLGRPNVEVTSLGGTLRHRSQSFAGPATLAALSELRVRTLFLAATAVSADAVYCGNHFDALTKRHLVEAADEVVLLADSSKFAASAMVRACSLDQVDTIVTDDGLSESARDALVAHHVNVVMVDPSGADTQS</sequence>
<dbReference type="PROSITE" id="PS51000">
    <property type="entry name" value="HTH_DEOR_2"/>
    <property type="match status" value="1"/>
</dbReference>
<dbReference type="InterPro" id="IPR037171">
    <property type="entry name" value="NagB/RpiA_transferase-like"/>
</dbReference>
<evidence type="ECO:0000313" key="9">
    <source>
        <dbReference type="Proteomes" id="UP001501570"/>
    </source>
</evidence>
<evidence type="ECO:0000259" key="7">
    <source>
        <dbReference type="PROSITE" id="PS51000"/>
    </source>
</evidence>
<proteinExistence type="predicted"/>
<dbReference type="GO" id="GO:0003677">
    <property type="term" value="F:DNA binding"/>
    <property type="evidence" value="ECO:0007669"/>
    <property type="project" value="UniProtKB-KW"/>
</dbReference>
<keyword evidence="3" id="KW-0805">Transcription regulation</keyword>
<dbReference type="Proteomes" id="UP001501570">
    <property type="component" value="Unassembled WGS sequence"/>
</dbReference>
<keyword evidence="2" id="KW-0678">Repressor</keyword>
<keyword evidence="4 8" id="KW-0238">DNA-binding</keyword>
<dbReference type="SMART" id="SM00420">
    <property type="entry name" value="HTH_DEOR"/>
    <property type="match status" value="1"/>
</dbReference>
<protein>
    <recommendedName>
        <fullName evidence="1">Lactose phosphotransferase system repressor</fullName>
    </recommendedName>
</protein>
<dbReference type="RefSeq" id="WP_345638165.1">
    <property type="nucleotide sequence ID" value="NZ_BAABJQ010000040.1"/>
</dbReference>
<evidence type="ECO:0000313" key="8">
    <source>
        <dbReference type="EMBL" id="GAA5199849.1"/>
    </source>
</evidence>
<evidence type="ECO:0000256" key="5">
    <source>
        <dbReference type="ARBA" id="ARBA00023163"/>
    </source>
</evidence>
<evidence type="ECO:0000256" key="1">
    <source>
        <dbReference type="ARBA" id="ARBA00021390"/>
    </source>
</evidence>
<dbReference type="Gene3D" id="3.40.50.1360">
    <property type="match status" value="1"/>
</dbReference>
<dbReference type="PANTHER" id="PTHR30363:SF4">
    <property type="entry name" value="GLYCEROL-3-PHOSPHATE REGULON REPRESSOR"/>
    <property type="match status" value="1"/>
</dbReference>
<dbReference type="PRINTS" id="PR00037">
    <property type="entry name" value="HTHLACR"/>
</dbReference>
<dbReference type="InterPro" id="IPR014036">
    <property type="entry name" value="DeoR-like_C"/>
</dbReference>
<feature type="domain" description="HTH deoR-type" evidence="7">
    <location>
        <begin position="11"/>
        <end position="66"/>
    </location>
</feature>
<dbReference type="Pfam" id="PF00455">
    <property type="entry name" value="DeoRC"/>
    <property type="match status" value="1"/>
</dbReference>
<comment type="function">
    <text evidence="6">Repressor of the lactose catabolism operon. Galactose-6-phosphate is the inducer.</text>
</comment>
<keyword evidence="5" id="KW-0804">Transcription</keyword>
<evidence type="ECO:0000256" key="3">
    <source>
        <dbReference type="ARBA" id="ARBA00023015"/>
    </source>
</evidence>
<dbReference type="SMART" id="SM01134">
    <property type="entry name" value="DeoRC"/>
    <property type="match status" value="1"/>
</dbReference>
<dbReference type="SUPFAM" id="SSF100950">
    <property type="entry name" value="NagB/RpiA/CoA transferase-like"/>
    <property type="match status" value="1"/>
</dbReference>
<organism evidence="8 9">
    <name type="scientific">Rugosimonospora acidiphila</name>
    <dbReference type="NCBI Taxonomy" id="556531"/>
    <lineage>
        <taxon>Bacteria</taxon>
        <taxon>Bacillati</taxon>
        <taxon>Actinomycetota</taxon>
        <taxon>Actinomycetes</taxon>
        <taxon>Micromonosporales</taxon>
        <taxon>Micromonosporaceae</taxon>
        <taxon>Rugosimonospora</taxon>
    </lineage>
</organism>
<comment type="caution">
    <text evidence="8">The sequence shown here is derived from an EMBL/GenBank/DDBJ whole genome shotgun (WGS) entry which is preliminary data.</text>
</comment>
<name>A0ABP9SSH0_9ACTN</name>
<keyword evidence="9" id="KW-1185">Reference proteome</keyword>
<dbReference type="InterPro" id="IPR036388">
    <property type="entry name" value="WH-like_DNA-bd_sf"/>
</dbReference>
<evidence type="ECO:0000256" key="6">
    <source>
        <dbReference type="ARBA" id="ARBA00024937"/>
    </source>
</evidence>
<dbReference type="InterPro" id="IPR018356">
    <property type="entry name" value="Tscrpt_reg_HTH_DeoR_CS"/>
</dbReference>
<dbReference type="PROSITE" id="PS00894">
    <property type="entry name" value="HTH_DEOR_1"/>
    <property type="match status" value="1"/>
</dbReference>
<dbReference type="EMBL" id="BAABJQ010000040">
    <property type="protein sequence ID" value="GAA5199849.1"/>
    <property type="molecule type" value="Genomic_DNA"/>
</dbReference>
<gene>
    <name evidence="8" type="ORF">GCM10023322_76390</name>
</gene>
<dbReference type="Pfam" id="PF08220">
    <property type="entry name" value="HTH_DeoR"/>
    <property type="match status" value="1"/>
</dbReference>
<dbReference type="InterPro" id="IPR036390">
    <property type="entry name" value="WH_DNA-bd_sf"/>
</dbReference>
<dbReference type="SUPFAM" id="SSF46785">
    <property type="entry name" value="Winged helix' DNA-binding domain"/>
    <property type="match status" value="1"/>
</dbReference>
<accession>A0ABP9SSH0</accession>